<keyword evidence="2" id="KW-1185">Reference proteome</keyword>
<accession>A0A7T7G046</accession>
<evidence type="ECO:0000313" key="2">
    <source>
        <dbReference type="Proteomes" id="UP000595644"/>
    </source>
</evidence>
<organism evidence="1 2">
    <name type="scientific">Pseudomonas phage MYY9</name>
    <dbReference type="NCBI Taxonomy" id="2798805"/>
    <lineage>
        <taxon>Viruses</taxon>
        <taxon>Duplodnaviria</taxon>
        <taxon>Heunggongvirae</taxon>
        <taxon>Uroviricota</taxon>
        <taxon>Caudoviricetes</taxon>
        <taxon>Autographivirales</taxon>
        <taxon>Autoscriptoviridae</taxon>
        <taxon>Krylovirinae</taxon>
        <taxon>Phikmvvirus</taxon>
        <taxon>Phikmvvirus MYY9</taxon>
        <taxon>Phikmvvirus PAXYB1</taxon>
    </lineage>
</organism>
<reference evidence="1 2" key="1">
    <citation type="submission" date="2020-12" db="EMBL/GenBank/DDBJ databases">
        <title>Novel Lytic Phages Protect Cells and Mice against Pseudomonas aeruginosa Infection.</title>
        <authorList>
            <person name="Chen F."/>
            <person name="Wu M."/>
            <person name="Wang Z."/>
        </authorList>
    </citation>
    <scope>NUCLEOTIDE SEQUENCE [LARGE SCALE GENOMIC DNA]</scope>
</reference>
<evidence type="ECO:0000313" key="1">
    <source>
        <dbReference type="EMBL" id="QQL99122.1"/>
    </source>
</evidence>
<proteinExistence type="predicted"/>
<sequence length="67" mass="8028">MLSRQDREARAWHQQDAAWQRMLVAERLEWRKSRADWRREYLADRIAAHRRAMAYARASGAAYQPQG</sequence>
<dbReference type="EMBL" id="MW406975">
    <property type="protein sequence ID" value="QQL99122.1"/>
    <property type="molecule type" value="Genomic_DNA"/>
</dbReference>
<dbReference type="Proteomes" id="UP000595644">
    <property type="component" value="Segment"/>
</dbReference>
<name>A0A7T7G046_9CAUD</name>
<protein>
    <submittedName>
        <fullName evidence="1">Uncharacterized protein</fullName>
    </submittedName>
</protein>